<sequence length="206" mass="21453">MSTSRLSVAVRVLSVLLVGLVSIRLLSVVAPDGLRVWILAGLPVALLLAAGLVVLLAGRPRLLARRVARLRPGAPVIAAVTTIETRADARVSGAVERGWDELGGSPVALAVLSDRVEVWAAGEDRPRWAITRRPEFPPAAVLGTMPLSGVVRVQPTPALQFTDGVSRVTVLPVYSAFGVSAPARAMAAVQRALAELGVPFTGPAGQ</sequence>
<comment type="caution">
    <text evidence="2">The sequence shown here is derived from an EMBL/GenBank/DDBJ whole genome shotgun (WGS) entry which is preliminary data.</text>
</comment>
<evidence type="ECO:0000256" key="1">
    <source>
        <dbReference type="SAM" id="Phobius"/>
    </source>
</evidence>
<keyword evidence="1" id="KW-0472">Membrane</keyword>
<evidence type="ECO:0000313" key="2">
    <source>
        <dbReference type="EMBL" id="NKY24130.1"/>
    </source>
</evidence>
<organism evidence="2 3">
    <name type="scientific">Cellulomonas denverensis</name>
    <dbReference type="NCBI Taxonomy" id="264297"/>
    <lineage>
        <taxon>Bacteria</taxon>
        <taxon>Bacillati</taxon>
        <taxon>Actinomycetota</taxon>
        <taxon>Actinomycetes</taxon>
        <taxon>Micrococcales</taxon>
        <taxon>Cellulomonadaceae</taxon>
        <taxon>Cellulomonas</taxon>
    </lineage>
</organism>
<dbReference type="RefSeq" id="WP_168631262.1">
    <property type="nucleotide sequence ID" value="NZ_BONL01000008.1"/>
</dbReference>
<name>A0A7X6R0F1_9CELL</name>
<evidence type="ECO:0000313" key="3">
    <source>
        <dbReference type="Proteomes" id="UP000581206"/>
    </source>
</evidence>
<accession>A0A7X6R0F1</accession>
<dbReference type="AlphaFoldDB" id="A0A7X6R0F1"/>
<dbReference type="Proteomes" id="UP000581206">
    <property type="component" value="Unassembled WGS sequence"/>
</dbReference>
<gene>
    <name evidence="2" type="ORF">HGA03_15780</name>
</gene>
<proteinExistence type="predicted"/>
<protein>
    <submittedName>
        <fullName evidence="2">Uncharacterized protein</fullName>
    </submittedName>
</protein>
<feature type="transmembrane region" description="Helical" evidence="1">
    <location>
        <begin position="12"/>
        <end position="30"/>
    </location>
</feature>
<feature type="transmembrane region" description="Helical" evidence="1">
    <location>
        <begin position="36"/>
        <end position="57"/>
    </location>
</feature>
<keyword evidence="3" id="KW-1185">Reference proteome</keyword>
<reference evidence="2 3" key="1">
    <citation type="submission" date="2020-04" db="EMBL/GenBank/DDBJ databases">
        <title>MicrobeNet Type strains.</title>
        <authorList>
            <person name="Nicholson A.C."/>
        </authorList>
    </citation>
    <scope>NUCLEOTIDE SEQUENCE [LARGE SCALE GENOMIC DNA]</scope>
    <source>
        <strain evidence="2 3">ATCC BAA-788</strain>
    </source>
</reference>
<keyword evidence="1" id="KW-1133">Transmembrane helix</keyword>
<keyword evidence="1" id="KW-0812">Transmembrane</keyword>
<dbReference type="EMBL" id="JAAXOX010000012">
    <property type="protein sequence ID" value="NKY24130.1"/>
    <property type="molecule type" value="Genomic_DNA"/>
</dbReference>